<protein>
    <recommendedName>
        <fullName evidence="5">3CxxC-type domain-containing protein</fullName>
    </recommendedName>
</protein>
<dbReference type="EMBL" id="WIQW01000162">
    <property type="protein sequence ID" value="KAF3078923.1"/>
    <property type="molecule type" value="Genomic_DNA"/>
</dbReference>
<feature type="compositionally biased region" description="Polar residues" evidence="4">
    <location>
        <begin position="40"/>
        <end position="75"/>
    </location>
</feature>
<evidence type="ECO:0000313" key="6">
    <source>
        <dbReference type="EMBL" id="KAF3078923.1"/>
    </source>
</evidence>
<feature type="domain" description="3CxxC-type" evidence="5">
    <location>
        <begin position="204"/>
        <end position="306"/>
    </location>
</feature>
<feature type="region of interest" description="Disordered" evidence="4">
    <location>
        <begin position="117"/>
        <end position="142"/>
    </location>
</feature>
<evidence type="ECO:0000256" key="4">
    <source>
        <dbReference type="SAM" id="MobiDB-lite"/>
    </source>
</evidence>
<gene>
    <name evidence="6" type="ORF">TWF102_003191</name>
</gene>
<feature type="region of interest" description="Disordered" evidence="4">
    <location>
        <begin position="39"/>
        <end position="75"/>
    </location>
</feature>
<proteinExistence type="predicted"/>
<dbReference type="SMART" id="SM01328">
    <property type="entry name" value="zf-3CxxC"/>
    <property type="match status" value="1"/>
</dbReference>
<accession>A0A7C8N2R6</accession>
<evidence type="ECO:0000256" key="1">
    <source>
        <dbReference type="ARBA" id="ARBA00022723"/>
    </source>
</evidence>
<dbReference type="Pfam" id="PF13695">
    <property type="entry name" value="Zn_ribbon_3CxxC"/>
    <property type="match status" value="1"/>
</dbReference>
<dbReference type="InterPro" id="IPR027377">
    <property type="entry name" value="ZAR1/RTP1-5-like_Znf-3CxxC"/>
</dbReference>
<keyword evidence="1" id="KW-0479">Metal-binding</keyword>
<evidence type="ECO:0000256" key="3">
    <source>
        <dbReference type="ARBA" id="ARBA00022833"/>
    </source>
</evidence>
<keyword evidence="2" id="KW-0863">Zinc-finger</keyword>
<reference evidence="6 7" key="1">
    <citation type="submission" date="2019-06" db="EMBL/GenBank/DDBJ databases">
        <authorList>
            <person name="Palmer J.M."/>
        </authorList>
    </citation>
    <scope>NUCLEOTIDE SEQUENCE [LARGE SCALE GENOMIC DNA]</scope>
    <source>
        <strain evidence="6 7">TWF102</strain>
    </source>
</reference>
<evidence type="ECO:0000256" key="2">
    <source>
        <dbReference type="ARBA" id="ARBA00022771"/>
    </source>
</evidence>
<evidence type="ECO:0000259" key="5">
    <source>
        <dbReference type="SMART" id="SM01328"/>
    </source>
</evidence>
<organism evidence="6 7">
    <name type="scientific">Orbilia oligospora</name>
    <name type="common">Nematode-trapping fungus</name>
    <name type="synonym">Arthrobotrys oligospora</name>
    <dbReference type="NCBI Taxonomy" id="2813651"/>
    <lineage>
        <taxon>Eukaryota</taxon>
        <taxon>Fungi</taxon>
        <taxon>Dikarya</taxon>
        <taxon>Ascomycota</taxon>
        <taxon>Pezizomycotina</taxon>
        <taxon>Orbiliomycetes</taxon>
        <taxon>Orbiliales</taxon>
        <taxon>Orbiliaceae</taxon>
        <taxon>Orbilia</taxon>
    </lineage>
</organism>
<comment type="caution">
    <text evidence="6">The sequence shown here is derived from an EMBL/GenBank/DDBJ whole genome shotgun (WGS) entry which is preliminary data.</text>
</comment>
<dbReference type="AlphaFoldDB" id="A0A7C8N2R6"/>
<dbReference type="GO" id="GO:0008270">
    <property type="term" value="F:zinc ion binding"/>
    <property type="evidence" value="ECO:0007669"/>
    <property type="project" value="UniProtKB-KW"/>
</dbReference>
<evidence type="ECO:0000313" key="7">
    <source>
        <dbReference type="Proteomes" id="UP000475325"/>
    </source>
</evidence>
<dbReference type="Proteomes" id="UP000475325">
    <property type="component" value="Unassembled WGS sequence"/>
</dbReference>
<keyword evidence="3" id="KW-0862">Zinc</keyword>
<sequence length="322" mass="35932">MASIKARSVLLQIPCLLFGHKTLHVTSLREPSIRRASGLVSDTQGQLSATSSNNKLSIIPQSRDQSPNGTTTNSASADDIFQQELQGMNKATLNFLKISNYPRSQRRLIDQERCKRRAEGNTAAANKQVPTPPPTCTASSGTSGTSIAVLGPSCSNDDTSSKHAEESPKIWYMFPEHHKLVVQLAPGVRFNDLDVDGAHEWQTNICGTFRCSKETCGNKWGSGVVATVIRGYLFPEKDLAYNAKVFNQRCKECDSLGYMTISRRTYLGRVIRRLKIWRNEKVDQLRHENYWTGPHKSELCEGCKAGKCGREEDNELYSMRKS</sequence>
<name>A0A7C8N2R6_ORBOL</name>